<keyword evidence="1" id="KW-1133">Transmembrane helix</keyword>
<feature type="transmembrane region" description="Helical" evidence="1">
    <location>
        <begin position="62"/>
        <end position="83"/>
    </location>
</feature>
<evidence type="ECO:0000256" key="1">
    <source>
        <dbReference type="SAM" id="Phobius"/>
    </source>
</evidence>
<keyword evidence="1" id="KW-0472">Membrane</keyword>
<keyword evidence="1" id="KW-0812">Transmembrane</keyword>
<sequence length="104" mass="11311">MQRYDCRDSRVPNRGAVRAVLAGPPPPTGCKSGAHAAMFPGATAQRARTVRARRMYAPPPCFVADVVACAYAFIVPCLQPPVLRRPARPRRMRTCHPLWGGGSL</sequence>
<dbReference type="AlphaFoldDB" id="A0A7S4D271"/>
<reference evidence="2" key="1">
    <citation type="submission" date="2021-01" db="EMBL/GenBank/DDBJ databases">
        <authorList>
            <person name="Corre E."/>
            <person name="Pelletier E."/>
            <person name="Niang G."/>
            <person name="Scheremetjew M."/>
            <person name="Finn R."/>
            <person name="Kale V."/>
            <person name="Holt S."/>
            <person name="Cochrane G."/>
            <person name="Meng A."/>
            <person name="Brown T."/>
            <person name="Cohen L."/>
        </authorList>
    </citation>
    <scope>NUCLEOTIDE SEQUENCE</scope>
    <source>
        <strain evidence="2">CCMP1594</strain>
    </source>
</reference>
<organism evidence="2">
    <name type="scientific">Eutreptiella gymnastica</name>
    <dbReference type="NCBI Taxonomy" id="73025"/>
    <lineage>
        <taxon>Eukaryota</taxon>
        <taxon>Discoba</taxon>
        <taxon>Euglenozoa</taxon>
        <taxon>Euglenida</taxon>
        <taxon>Spirocuta</taxon>
        <taxon>Euglenophyceae</taxon>
        <taxon>Eutreptiales</taxon>
        <taxon>Eutreptiaceae</taxon>
        <taxon>Eutreptiella</taxon>
    </lineage>
</organism>
<name>A0A7S4D271_9EUGL</name>
<accession>A0A7S4D271</accession>
<gene>
    <name evidence="2" type="ORF">EGYM00163_LOCUS24940</name>
</gene>
<evidence type="ECO:0000313" key="2">
    <source>
        <dbReference type="EMBL" id="CAE0813789.1"/>
    </source>
</evidence>
<protein>
    <submittedName>
        <fullName evidence="2">Uncharacterized protein</fullName>
    </submittedName>
</protein>
<dbReference type="EMBL" id="HBJA01070965">
    <property type="protein sequence ID" value="CAE0813789.1"/>
    <property type="molecule type" value="Transcribed_RNA"/>
</dbReference>
<proteinExistence type="predicted"/>